<dbReference type="InterPro" id="IPR051044">
    <property type="entry name" value="MAG_DAG_Lipase"/>
</dbReference>
<dbReference type="VEuPathDB" id="PiroplasmaDB:BEWA_041740"/>
<feature type="domain" description="Serine aminopeptidase S33" evidence="2">
    <location>
        <begin position="487"/>
        <end position="725"/>
    </location>
</feature>
<protein>
    <recommendedName>
        <fullName evidence="2">Serine aminopeptidase S33 domain-containing protein</fullName>
    </recommendedName>
</protein>
<dbReference type="InterPro" id="IPR007480">
    <property type="entry name" value="DUF529"/>
</dbReference>
<keyword evidence="1" id="KW-0732">Signal</keyword>
<evidence type="ECO:0000313" key="4">
    <source>
        <dbReference type="Proteomes" id="UP000031512"/>
    </source>
</evidence>
<dbReference type="InterPro" id="IPR029058">
    <property type="entry name" value="AB_hydrolase_fold"/>
</dbReference>
<comment type="caution">
    <text evidence="3">The sequence shown here is derived from an EMBL/GenBank/DDBJ whole genome shotgun (WGS) entry which is preliminary data.</text>
</comment>
<dbReference type="PANTHER" id="PTHR11614">
    <property type="entry name" value="PHOSPHOLIPASE-RELATED"/>
    <property type="match status" value="1"/>
</dbReference>
<dbReference type="OrthoDB" id="2498029at2759"/>
<dbReference type="Gene3D" id="3.40.50.1820">
    <property type="entry name" value="alpha/beta hydrolase"/>
    <property type="match status" value="1"/>
</dbReference>
<dbReference type="GeneID" id="15807584"/>
<dbReference type="SUPFAM" id="SSF53474">
    <property type="entry name" value="alpha/beta-Hydrolases"/>
    <property type="match status" value="1"/>
</dbReference>
<evidence type="ECO:0000259" key="2">
    <source>
        <dbReference type="Pfam" id="PF12146"/>
    </source>
</evidence>
<dbReference type="Proteomes" id="UP000031512">
    <property type="component" value="Unassembled WGS sequence"/>
</dbReference>
<dbReference type="InterPro" id="IPR022742">
    <property type="entry name" value="Hydrolase_4"/>
</dbReference>
<dbReference type="eggNOG" id="ENOG502RSYW">
    <property type="taxonomic scope" value="Eukaryota"/>
</dbReference>
<reference evidence="3 4" key="1">
    <citation type="journal article" date="2012" name="BMC Genomics">
        <title>Comparative genomic analysis and phylogenetic position of Theileria equi.</title>
        <authorList>
            <person name="Kappmeyer L.S."/>
            <person name="Thiagarajan M."/>
            <person name="Herndon D.R."/>
            <person name="Ramsay J.D."/>
            <person name="Caler E."/>
            <person name="Djikeng A."/>
            <person name="Gillespie J.J."/>
            <person name="Lau A.O."/>
            <person name="Roalson E.H."/>
            <person name="Silva J.C."/>
            <person name="Silva M.G."/>
            <person name="Suarez C.E."/>
            <person name="Ueti M.W."/>
            <person name="Nene V.M."/>
            <person name="Mealey R.H."/>
            <person name="Knowles D.P."/>
            <person name="Brayton K.A."/>
        </authorList>
    </citation>
    <scope>NUCLEOTIDE SEQUENCE [LARGE SCALE GENOMIC DNA]</scope>
    <source>
        <strain evidence="3 4">WA</strain>
    </source>
</reference>
<dbReference type="AlphaFoldDB" id="L1LFK4"/>
<dbReference type="KEGG" id="beq:BEWA_041740"/>
<name>L1LFK4_THEEQ</name>
<dbReference type="EMBL" id="ACOU01000002">
    <property type="protein sequence ID" value="EKX74136.1"/>
    <property type="molecule type" value="Genomic_DNA"/>
</dbReference>
<evidence type="ECO:0000313" key="3">
    <source>
        <dbReference type="EMBL" id="EKX74136.1"/>
    </source>
</evidence>
<organism evidence="3 4">
    <name type="scientific">Theileria equi strain WA</name>
    <dbReference type="NCBI Taxonomy" id="1537102"/>
    <lineage>
        <taxon>Eukaryota</taxon>
        <taxon>Sar</taxon>
        <taxon>Alveolata</taxon>
        <taxon>Apicomplexa</taxon>
        <taxon>Aconoidasida</taxon>
        <taxon>Piroplasmida</taxon>
        <taxon>Theileriidae</taxon>
        <taxon>Theileria</taxon>
    </lineage>
</organism>
<feature type="chain" id="PRO_5003953248" description="Serine aminopeptidase S33 domain-containing protein" evidence="1">
    <location>
        <begin position="24"/>
        <end position="748"/>
    </location>
</feature>
<keyword evidence="4" id="KW-1185">Reference proteome</keyword>
<dbReference type="Pfam" id="PF12146">
    <property type="entry name" value="Hydrolase_4"/>
    <property type="match status" value="1"/>
</dbReference>
<dbReference type="Pfam" id="PF04385">
    <property type="entry name" value="FAINT"/>
    <property type="match status" value="2"/>
</dbReference>
<accession>L1LFK4</accession>
<evidence type="ECO:0000256" key="1">
    <source>
        <dbReference type="SAM" id="SignalP"/>
    </source>
</evidence>
<gene>
    <name evidence="3" type="ORF">BEWA_041740</name>
</gene>
<proteinExistence type="predicted"/>
<feature type="signal peptide" evidence="1">
    <location>
        <begin position="1"/>
        <end position="23"/>
    </location>
</feature>
<dbReference type="STRING" id="1537102.L1LFK4"/>
<sequence>MEVKLVLFSLLLHIGGLIPCGGSKNTGGEVVLDLLKVDASSFDTFATRPYQTHVKTFVPKDGCTIKEVKEGKNSLLKANGHHCDNVVVLFDKNDALSHVLVHLKDCKTPVYHEKVNGKWHTTTEEDFYDAFHQRVLNENVFETVDIDTSKKETCDKYFVTNSPNFPFLVYAPNVGYHIKKVSSGQVVWEAKDEDERCIYVSLYPRDEPKLVNVVVKNSFSVYQFFFKHEGSRSKWTSIEKATYARELEASGFKVSEFNDHVKLDIGNVDKDLVYTHSYTNNLTVDVHYPLPGLVVNEVVDGHTEVWKSKSQEEYCTYVNVAVHDKSTLAMYIFVDSGDDRKVLYFQKKGHAWKSVDKKKYFALFSTVDGVELVHNDKEDHKILVGSFKNHQGLRVVTYASEVENSKGNFVLVPDIRSHFRSDLCTCSLEWNRKHFGFPLFPRVDPLGEYKVLAEPKNVDRYKDVFKYKHLDGANALELSPRYEYEGTLTKFLNDLGYSVYSLDLQSQGLSDSVKDIRCYTRVFKDYVYDVMQFVNIVKRGKFGDPNEKWDEKMVYENTPTDKKIFLLGNSMGGNIVFQAVQEFHRVKKGGKFVDGLVGLSAVLNIDCNLDTPAKRASKKALKVAAWSTPEKMNPYEDLFNYGESFECFMRFRDPLHYPNRTTFGTLQSIFDACSDVTDNMRYYPKDLATLFIHASKDALSGVEGPKEVIKHLNHATLVELGGSCHYLAAPQLILNIVKPLNEWLNKHK</sequence>
<dbReference type="RefSeq" id="XP_004833588.1">
    <property type="nucleotide sequence ID" value="XM_004833531.1"/>
</dbReference>